<dbReference type="Gene3D" id="1.25.40.10">
    <property type="entry name" value="Tetratricopeptide repeat domain"/>
    <property type="match status" value="1"/>
</dbReference>
<reference evidence="2" key="2">
    <citation type="submission" date="2020-05" db="EMBL/GenBank/DDBJ databases">
        <authorList>
            <person name="Kim H.-S."/>
            <person name="Proctor R.H."/>
            <person name="Brown D.W."/>
        </authorList>
    </citation>
    <scope>NUCLEOTIDE SEQUENCE</scope>
    <source>
        <strain evidence="2">NRRL 20472</strain>
    </source>
</reference>
<sequence>MQPIEGIGVAANIFAVVDLSAKIATLCFQYSKDVSSARGDIERLRNQVEHLAAALRATQRLVEGAKGLSLSTSQELVGLFRSCIADLGRLEKKLDPSPLRTTMRRYGIRALKWPFNSKEVDQLLASLDRHERTILLGLQVDQTAILVDIKEGVKQLGLRGTEDVSIFRKAHLMVPFTPNPDFVHRPAIEKWMQDQYRQPSQRMALVGMGGFGSSKPAFEESYRALADVLALPRRHEPEVNVLALVRGWLQRDDVRPWLMVVDNADDISLLNHDRGDDNASQGSLASYLPKSTKGVILVTSRSLDVAERLVGSSRATLRIPIMGEEQSLELLQRRLEDKADEATAVDLVRTLECIPLAINQAAAYINRRSPRVTTKSYLDEFCRSEKRKDSLLRSDKGDLGRQDGVSNSIVVTWQVTFEQIKREQPRAASLLSLMSQFQAQNIPEFMLHSYDGDDTMLDEKNDVNGINTRSESDGESEQRSFEDDMDVLRGYSLVTVSAVGSYEMHSLVQFCTRSWISEFGDPARWSRLFTKLAADHFPSGAFETWAVCHSLLPHIEYLLERKPREESSVANWTEILTKVSWYMLMIGEYSRAEMLAKTAVQARSRILGLDHPDTLTSMANLASKFLNQGRWEEAEKLFVEVMETSKAKLGLDHPSTLTSMANLAFTWHSQGRLEDSLNLMQDCARLRQQKLGHTHPLTRSSIATLQSWQASRLALESASGS</sequence>
<dbReference type="EMBL" id="JABEXW010000431">
    <property type="protein sequence ID" value="KAF4964030.1"/>
    <property type="molecule type" value="Genomic_DNA"/>
</dbReference>
<gene>
    <name evidence="2" type="ORF">FSARC_8011</name>
</gene>
<feature type="coiled-coil region" evidence="1">
    <location>
        <begin position="34"/>
        <end position="61"/>
    </location>
</feature>
<dbReference type="InterPro" id="IPR027417">
    <property type="entry name" value="P-loop_NTPase"/>
</dbReference>
<dbReference type="PANTHER" id="PTHR46082">
    <property type="entry name" value="ATP/GTP-BINDING PROTEIN-RELATED"/>
    <property type="match status" value="1"/>
</dbReference>
<name>A0A8H4TU24_9HYPO</name>
<proteinExistence type="predicted"/>
<keyword evidence="1" id="KW-0175">Coiled coil</keyword>
<dbReference type="OrthoDB" id="20872at2759"/>
<dbReference type="Pfam" id="PF13424">
    <property type="entry name" value="TPR_12"/>
    <property type="match status" value="1"/>
</dbReference>
<evidence type="ECO:0000313" key="3">
    <source>
        <dbReference type="Proteomes" id="UP000622797"/>
    </source>
</evidence>
<dbReference type="InterPro" id="IPR053137">
    <property type="entry name" value="NLR-like"/>
</dbReference>
<evidence type="ECO:0008006" key="4">
    <source>
        <dbReference type="Google" id="ProtNLM"/>
    </source>
</evidence>
<evidence type="ECO:0000313" key="2">
    <source>
        <dbReference type="EMBL" id="KAF4964030.1"/>
    </source>
</evidence>
<protein>
    <recommendedName>
        <fullName evidence="4">Kinesin light chain</fullName>
    </recommendedName>
</protein>
<dbReference type="Gene3D" id="3.40.50.300">
    <property type="entry name" value="P-loop containing nucleotide triphosphate hydrolases"/>
    <property type="match status" value="1"/>
</dbReference>
<accession>A0A8H4TU24</accession>
<dbReference type="SUPFAM" id="SSF48452">
    <property type="entry name" value="TPR-like"/>
    <property type="match status" value="1"/>
</dbReference>
<evidence type="ECO:0000256" key="1">
    <source>
        <dbReference type="SAM" id="Coils"/>
    </source>
</evidence>
<reference evidence="2" key="1">
    <citation type="journal article" date="2020" name="BMC Genomics">
        <title>Correction to: Identification and distribution of gene clusters required for synthesis of sphingolipid metabolism inhibitors in diverse species of the filamentous fungus Fusarium.</title>
        <authorList>
            <person name="Kim H.S."/>
            <person name="Lohmar J.M."/>
            <person name="Busman M."/>
            <person name="Brown D.W."/>
            <person name="Naumann T.A."/>
            <person name="Divon H.H."/>
            <person name="Lysoe E."/>
            <person name="Uhlig S."/>
            <person name="Proctor R.H."/>
        </authorList>
    </citation>
    <scope>NUCLEOTIDE SEQUENCE</scope>
    <source>
        <strain evidence="2">NRRL 20472</strain>
    </source>
</reference>
<keyword evidence="3" id="KW-1185">Reference proteome</keyword>
<comment type="caution">
    <text evidence="2">The sequence shown here is derived from an EMBL/GenBank/DDBJ whole genome shotgun (WGS) entry which is preliminary data.</text>
</comment>
<dbReference type="SUPFAM" id="SSF52540">
    <property type="entry name" value="P-loop containing nucleoside triphosphate hydrolases"/>
    <property type="match status" value="1"/>
</dbReference>
<dbReference type="Pfam" id="PF13374">
    <property type="entry name" value="TPR_10"/>
    <property type="match status" value="1"/>
</dbReference>
<organism evidence="2 3">
    <name type="scientific">Fusarium sarcochroum</name>
    <dbReference type="NCBI Taxonomy" id="1208366"/>
    <lineage>
        <taxon>Eukaryota</taxon>
        <taxon>Fungi</taxon>
        <taxon>Dikarya</taxon>
        <taxon>Ascomycota</taxon>
        <taxon>Pezizomycotina</taxon>
        <taxon>Sordariomycetes</taxon>
        <taxon>Hypocreomycetidae</taxon>
        <taxon>Hypocreales</taxon>
        <taxon>Nectriaceae</taxon>
        <taxon>Fusarium</taxon>
        <taxon>Fusarium lateritium species complex</taxon>
    </lineage>
</organism>
<dbReference type="PANTHER" id="PTHR46082:SF6">
    <property type="entry name" value="AAA+ ATPASE DOMAIN-CONTAINING PROTEIN-RELATED"/>
    <property type="match status" value="1"/>
</dbReference>
<dbReference type="AlphaFoldDB" id="A0A8H4TU24"/>
<dbReference type="Proteomes" id="UP000622797">
    <property type="component" value="Unassembled WGS sequence"/>
</dbReference>
<dbReference type="InterPro" id="IPR011990">
    <property type="entry name" value="TPR-like_helical_dom_sf"/>
</dbReference>